<dbReference type="InterPro" id="IPR032389">
    <property type="entry name" value="GspB_C"/>
</dbReference>
<dbReference type="RefSeq" id="WP_322468312.1">
    <property type="nucleotide sequence ID" value="NZ_JAXOJX010000094.1"/>
</dbReference>
<protein>
    <submittedName>
        <fullName evidence="2">General secretion pathway protein GspB</fullName>
    </submittedName>
</protein>
<gene>
    <name evidence="2" type="ORF">SM757_31130</name>
</gene>
<feature type="non-terminal residue" evidence="2">
    <location>
        <position position="1"/>
    </location>
</feature>
<feature type="domain" description="Type II secretion system protein GspB C-terminal" evidence="1">
    <location>
        <begin position="29"/>
        <end position="87"/>
    </location>
</feature>
<comment type="caution">
    <text evidence="2">The sequence shown here is derived from an EMBL/GenBank/DDBJ whole genome shotgun (WGS) entry which is preliminary data.</text>
</comment>
<dbReference type="Pfam" id="PF16537">
    <property type="entry name" value="T2SSB"/>
    <property type="match status" value="1"/>
</dbReference>
<dbReference type="EMBL" id="JAXOJX010000094">
    <property type="protein sequence ID" value="MDZ5461039.1"/>
    <property type="molecule type" value="Genomic_DNA"/>
</dbReference>
<evidence type="ECO:0000313" key="3">
    <source>
        <dbReference type="Proteomes" id="UP001293718"/>
    </source>
</evidence>
<organism evidence="2 3">
    <name type="scientific">Azohydromonas lata</name>
    <dbReference type="NCBI Taxonomy" id="45677"/>
    <lineage>
        <taxon>Bacteria</taxon>
        <taxon>Pseudomonadati</taxon>
        <taxon>Pseudomonadota</taxon>
        <taxon>Betaproteobacteria</taxon>
        <taxon>Burkholderiales</taxon>
        <taxon>Sphaerotilaceae</taxon>
        <taxon>Azohydromonas</taxon>
    </lineage>
</organism>
<keyword evidence="3" id="KW-1185">Reference proteome</keyword>
<accession>A0ABU5IQ56</accession>
<evidence type="ECO:0000259" key="1">
    <source>
        <dbReference type="Pfam" id="PF16537"/>
    </source>
</evidence>
<proteinExistence type="predicted"/>
<name>A0ABU5IQ56_9BURK</name>
<sequence length="88" mass="9370">VPAAPAAAPAPAAAAVPLAELPPQLRQALPPLTLGGGIYSAEPANRLLIVNGQVLREKAQIAPDLFLESIGPRAAVFRFRQQRFEMKY</sequence>
<reference evidence="2 3" key="1">
    <citation type="submission" date="2023-11" db="EMBL/GenBank/DDBJ databases">
        <title>Draft genome of Azohydromonas lata strain H1 (DSM1123), a polyhydroxyalkanoate producer.</title>
        <authorList>
            <person name="Traversa D."/>
            <person name="D'Addabbo P."/>
            <person name="Pazzani C."/>
            <person name="Manzari C."/>
            <person name="Chiara M."/>
            <person name="Scrascia M."/>
        </authorList>
    </citation>
    <scope>NUCLEOTIDE SEQUENCE [LARGE SCALE GENOMIC DNA]</scope>
    <source>
        <strain evidence="2 3">H1</strain>
    </source>
</reference>
<dbReference type="Proteomes" id="UP001293718">
    <property type="component" value="Unassembled WGS sequence"/>
</dbReference>
<evidence type="ECO:0000313" key="2">
    <source>
        <dbReference type="EMBL" id="MDZ5461039.1"/>
    </source>
</evidence>